<organism evidence="2 3">
    <name type="scientific">Colletotrichum gloeosporioides (strain Cg-14)</name>
    <name type="common">Anthracnose fungus</name>
    <name type="synonym">Glomerella cingulata</name>
    <dbReference type="NCBI Taxonomy" id="1237896"/>
    <lineage>
        <taxon>Eukaryota</taxon>
        <taxon>Fungi</taxon>
        <taxon>Dikarya</taxon>
        <taxon>Ascomycota</taxon>
        <taxon>Pezizomycotina</taxon>
        <taxon>Sordariomycetes</taxon>
        <taxon>Hypocreomycetidae</taxon>
        <taxon>Glomerellales</taxon>
        <taxon>Glomerellaceae</taxon>
        <taxon>Colletotrichum</taxon>
        <taxon>Colletotrichum gloeosporioides species complex</taxon>
    </lineage>
</organism>
<dbReference type="EMBL" id="AMYD01000825">
    <property type="protein sequence ID" value="EQB55962.1"/>
    <property type="molecule type" value="Genomic_DNA"/>
</dbReference>
<dbReference type="InterPro" id="IPR054471">
    <property type="entry name" value="GPIID_WHD"/>
</dbReference>
<dbReference type="STRING" id="1237896.T0KKA2"/>
<evidence type="ECO:0000313" key="2">
    <source>
        <dbReference type="EMBL" id="EQB55962.1"/>
    </source>
</evidence>
<dbReference type="OrthoDB" id="7464126at2759"/>
<comment type="caution">
    <text evidence="2">The sequence shown here is derived from an EMBL/GenBank/DDBJ whole genome shotgun (WGS) entry which is preliminary data.</text>
</comment>
<dbReference type="Pfam" id="PF22939">
    <property type="entry name" value="WHD_GPIID"/>
    <property type="match status" value="1"/>
</dbReference>
<dbReference type="PANTHER" id="PTHR10039">
    <property type="entry name" value="AMELOGENIN"/>
    <property type="match status" value="1"/>
</dbReference>
<protein>
    <recommendedName>
        <fullName evidence="1">GPI inositol-deacylase winged helix domain-containing protein</fullName>
    </recommendedName>
</protein>
<proteinExistence type="predicted"/>
<evidence type="ECO:0000313" key="3">
    <source>
        <dbReference type="Proteomes" id="UP000015530"/>
    </source>
</evidence>
<name>T0KKA2_COLGC</name>
<reference evidence="3" key="1">
    <citation type="journal article" date="2013" name="Mol. Plant Microbe Interact.">
        <title>Global aspects of pacC regulation of pathogenicity genes in Colletotrichum gloeosporioides as revealed by transcriptome analysis.</title>
        <authorList>
            <person name="Alkan N."/>
            <person name="Meng X."/>
            <person name="Friedlander G."/>
            <person name="Reuveni E."/>
            <person name="Sukno S."/>
            <person name="Sherman A."/>
            <person name="Thon M."/>
            <person name="Fluhr R."/>
            <person name="Prusky D."/>
        </authorList>
    </citation>
    <scope>NUCLEOTIDE SEQUENCE [LARGE SCALE GENOMIC DNA]</scope>
    <source>
        <strain evidence="3">Cg-14</strain>
    </source>
</reference>
<sequence>MKEIAEKLQIGGEGMFLWVFLTIEDICSCPTDDDIRQTLEILPRKLSDTFNRAIGRILSSQRPSIVDIVQRAFRWVATVRRPLTRWELGEALGVKVLQKSSIKGQIVNGTERIPGWCENLVQIEAGDETVRFFHHSIKTHLLSTELNATELRVFHIDVKAWDHQVGEVCLTYLNFSDFERALTETEFSPSPGPDKLLGKRFATSNEGRSIPVAVRNQAALNVLPHTGRLSAARFLRRFLKARKSGESFHVPKGASKSENVSENSEIFSDYPFLLYASNFWFHHTFHFHQSTTKTWRLWKDQVTTSILEDEECWPNFGQLPPSFHDDTFDLNIWRSNSSIWDLDRSELKVSENKRRDAERIMFHKAIVFADFIAHRALLSHVLTTMKDRGHNHLSLDVLELLLPTRRVFQSPLEYEGYIRKENSHDGLISLIAEFIAWGGTLWPRIPSLELQSPCNETCTQKPTHALLVKTLSKSGYSKDDDPWLQLLAKMAILKLTKETAEAIEMWIKSGNPCIHALPIPGCTDIVHYIFKIGGPSSTKFAQWVSSLHENCVSISCKLEPQD</sequence>
<feature type="domain" description="GPI inositol-deacylase winged helix" evidence="1">
    <location>
        <begin position="69"/>
        <end position="148"/>
    </location>
</feature>
<accession>T0KKA2</accession>
<gene>
    <name evidence="2" type="ORF">CGLO_04053</name>
</gene>
<evidence type="ECO:0000259" key="1">
    <source>
        <dbReference type="Pfam" id="PF22939"/>
    </source>
</evidence>
<dbReference type="Proteomes" id="UP000015530">
    <property type="component" value="Unassembled WGS sequence"/>
</dbReference>
<dbReference type="HOGENOM" id="CLU_484842_0_0_1"/>
<dbReference type="AlphaFoldDB" id="T0KKA2"/>